<dbReference type="PROSITE" id="PS50102">
    <property type="entry name" value="RRM"/>
    <property type="match status" value="4"/>
</dbReference>
<dbReference type="InterPro" id="IPR012677">
    <property type="entry name" value="Nucleotide-bd_a/b_plait_sf"/>
</dbReference>
<dbReference type="GO" id="GO:0003729">
    <property type="term" value="F:mRNA binding"/>
    <property type="evidence" value="ECO:0007669"/>
    <property type="project" value="TreeGrafter"/>
</dbReference>
<feature type="domain" description="RRM" evidence="4">
    <location>
        <begin position="326"/>
        <end position="397"/>
    </location>
</feature>
<dbReference type="PANTHER" id="PTHR14089:SF8">
    <property type="entry name" value="RNA-BINDING PROTEIN MRN1"/>
    <property type="match status" value="1"/>
</dbReference>
<accession>A0A4P9XC26</accession>
<reference evidence="6" key="1">
    <citation type="journal article" date="2018" name="Nat. Microbiol.">
        <title>Leveraging single-cell genomics to expand the fungal tree of life.</title>
        <authorList>
            <person name="Ahrendt S.R."/>
            <person name="Quandt C.A."/>
            <person name="Ciobanu D."/>
            <person name="Clum A."/>
            <person name="Salamov A."/>
            <person name="Andreopoulos B."/>
            <person name="Cheng J.F."/>
            <person name="Woyke T."/>
            <person name="Pelin A."/>
            <person name="Henrissat B."/>
            <person name="Reynolds N.K."/>
            <person name="Benny G.L."/>
            <person name="Smith M.E."/>
            <person name="James T.Y."/>
            <person name="Grigoriev I.V."/>
        </authorList>
    </citation>
    <scope>NUCLEOTIDE SEQUENCE [LARGE SCALE GENOMIC DNA]</scope>
    <source>
        <strain evidence="6">ATCC 52028</strain>
    </source>
</reference>
<feature type="domain" description="RRM" evidence="4">
    <location>
        <begin position="124"/>
        <end position="195"/>
    </location>
</feature>
<dbReference type="FunFam" id="3.30.70.330:FF:000400">
    <property type="entry name" value="Negative regulator of differentiation 1"/>
    <property type="match status" value="1"/>
</dbReference>
<evidence type="ECO:0000259" key="4">
    <source>
        <dbReference type="PROSITE" id="PS50102"/>
    </source>
</evidence>
<dbReference type="InterPro" id="IPR039171">
    <property type="entry name" value="Cwc2/Slt11"/>
</dbReference>
<dbReference type="GO" id="GO:0010468">
    <property type="term" value="P:regulation of gene expression"/>
    <property type="evidence" value="ECO:0007669"/>
    <property type="project" value="UniProtKB-ARBA"/>
</dbReference>
<evidence type="ECO:0000313" key="6">
    <source>
        <dbReference type="Proteomes" id="UP000274922"/>
    </source>
</evidence>
<feature type="non-terminal residue" evidence="5">
    <location>
        <position position="404"/>
    </location>
</feature>
<dbReference type="EMBL" id="ML014131">
    <property type="protein sequence ID" value="RKP02966.1"/>
    <property type="molecule type" value="Genomic_DNA"/>
</dbReference>
<dbReference type="SUPFAM" id="SSF54928">
    <property type="entry name" value="RNA-binding domain, RBD"/>
    <property type="match status" value="3"/>
</dbReference>
<gene>
    <name evidence="5" type="ORF">CXG81DRAFT_10084</name>
</gene>
<dbReference type="Proteomes" id="UP000274922">
    <property type="component" value="Unassembled WGS sequence"/>
</dbReference>
<dbReference type="Pfam" id="PF00076">
    <property type="entry name" value="RRM_1"/>
    <property type="match status" value="2"/>
</dbReference>
<proteinExistence type="predicted"/>
<dbReference type="GO" id="GO:0010494">
    <property type="term" value="C:cytoplasmic stress granule"/>
    <property type="evidence" value="ECO:0007669"/>
    <property type="project" value="TreeGrafter"/>
</dbReference>
<dbReference type="AlphaFoldDB" id="A0A4P9XC26"/>
<dbReference type="STRING" id="1555241.A0A4P9XC26"/>
<keyword evidence="6" id="KW-1185">Reference proteome</keyword>
<name>A0A4P9XC26_9FUNG</name>
<organism evidence="5 6">
    <name type="scientific">Caulochytrium protostelioides</name>
    <dbReference type="NCBI Taxonomy" id="1555241"/>
    <lineage>
        <taxon>Eukaryota</taxon>
        <taxon>Fungi</taxon>
        <taxon>Fungi incertae sedis</taxon>
        <taxon>Chytridiomycota</taxon>
        <taxon>Chytridiomycota incertae sedis</taxon>
        <taxon>Chytridiomycetes</taxon>
        <taxon>Caulochytriales</taxon>
        <taxon>Caulochytriaceae</taxon>
        <taxon>Caulochytrium</taxon>
    </lineage>
</organism>
<dbReference type="Gene3D" id="3.30.70.330">
    <property type="match status" value="4"/>
</dbReference>
<feature type="region of interest" description="Disordered" evidence="3">
    <location>
        <begin position="1"/>
        <end position="34"/>
    </location>
</feature>
<dbReference type="OrthoDB" id="6407164at2759"/>
<sequence length="404" mass="44418">MLATSAGHPAPLPPSHPAAEEPDLNTGPKGPHHRTIYVGNLRPGTTMNEVLNYIKSGAIETARMLEEKNCAFITFVESASAHKFMLDYAAFRLKIEGQDVKIGWGKPTPLPPQLTSEVATGASRNVFIGNVDEGVTEAHLRHAFSFFGAIDEVDLLSAKRIAFVHMMSLSAAIRAVAVLSQDAEWRHRRLFYGKDRCAPAVRRSSLLTANPGVGSNGLRSGMLQSVVYQNHLPLNRTVYIGGIHPDATTKDLCDVIRGGLLQRIKYFSDKSIAFVTFVDPQAAANFYDRCYADGFLLRNKRTKVGWGKPTTLAPIIASIVAQNGSRNVYIGGADDAITEDRLRHDFGEFGTIELINLVPEKNIAFVNFTDILASTRAIEVIKTFPFYAPYKINYGKDRCANPPR</sequence>
<dbReference type="InterPro" id="IPR000504">
    <property type="entry name" value="RRM_dom"/>
</dbReference>
<evidence type="ECO:0000256" key="2">
    <source>
        <dbReference type="PROSITE-ProRule" id="PRU00176"/>
    </source>
</evidence>
<dbReference type="PANTHER" id="PTHR14089">
    <property type="entry name" value="PRE-MRNA-SPLICING FACTOR RBM22"/>
    <property type="match status" value="1"/>
</dbReference>
<dbReference type="SMART" id="SM00360">
    <property type="entry name" value="RRM"/>
    <property type="match status" value="4"/>
</dbReference>
<keyword evidence="1 2" id="KW-0694">RNA-binding</keyword>
<evidence type="ECO:0000256" key="1">
    <source>
        <dbReference type="ARBA" id="ARBA00022884"/>
    </source>
</evidence>
<dbReference type="InterPro" id="IPR035979">
    <property type="entry name" value="RBD_domain_sf"/>
</dbReference>
<protein>
    <recommendedName>
        <fullName evidence="4">RRM domain-containing protein</fullName>
    </recommendedName>
</protein>
<feature type="domain" description="RRM" evidence="4">
    <location>
        <begin position="34"/>
        <end position="107"/>
    </location>
</feature>
<evidence type="ECO:0000256" key="3">
    <source>
        <dbReference type="SAM" id="MobiDB-lite"/>
    </source>
</evidence>
<feature type="domain" description="RRM" evidence="4">
    <location>
        <begin position="236"/>
        <end position="309"/>
    </location>
</feature>
<evidence type="ECO:0000313" key="5">
    <source>
        <dbReference type="EMBL" id="RKP02966.1"/>
    </source>
</evidence>